<dbReference type="InterPro" id="IPR044974">
    <property type="entry name" value="Disease_R_plants"/>
</dbReference>
<dbReference type="Pfam" id="PF00931">
    <property type="entry name" value="NB-ARC"/>
    <property type="match status" value="1"/>
</dbReference>
<name>A0ABD1VMJ4_9LAMI</name>
<keyword evidence="7" id="KW-0611">Plant defense</keyword>
<evidence type="ECO:0000256" key="8">
    <source>
        <dbReference type="ARBA" id="ARBA00022840"/>
    </source>
</evidence>
<dbReference type="GO" id="GO:0051607">
    <property type="term" value="P:defense response to virus"/>
    <property type="evidence" value="ECO:0007669"/>
    <property type="project" value="UniProtKB-ARBA"/>
</dbReference>
<gene>
    <name evidence="13" type="ORF">Fot_04950</name>
    <name evidence="12" type="ORF">Fot_19919</name>
</gene>
<dbReference type="InterPro" id="IPR041118">
    <property type="entry name" value="Rx_N"/>
</dbReference>
<evidence type="ECO:0000313" key="12">
    <source>
        <dbReference type="EMBL" id="KAL2538528.1"/>
    </source>
</evidence>
<dbReference type="InterPro" id="IPR058922">
    <property type="entry name" value="WHD_DRP"/>
</dbReference>
<dbReference type="Proteomes" id="UP001604277">
    <property type="component" value="Unassembled WGS sequence"/>
</dbReference>
<dbReference type="EMBL" id="JBFOLJ010000002">
    <property type="protein sequence ID" value="KAL2551331.1"/>
    <property type="molecule type" value="Genomic_DNA"/>
</dbReference>
<feature type="domain" description="Disease resistance N-terminal" evidence="10">
    <location>
        <begin position="249"/>
        <end position="325"/>
    </location>
</feature>
<dbReference type="InterPro" id="IPR027417">
    <property type="entry name" value="P-loop_NTPase"/>
</dbReference>
<evidence type="ECO:0000259" key="11">
    <source>
        <dbReference type="Pfam" id="PF23559"/>
    </source>
</evidence>
<reference evidence="14" key="1">
    <citation type="submission" date="2024-07" db="EMBL/GenBank/DDBJ databases">
        <title>Two chromosome-level genome assemblies of Korean endemic species Abeliophyllum distichum and Forsythia ovata (Oleaceae).</title>
        <authorList>
            <person name="Jang H."/>
        </authorList>
    </citation>
    <scope>NUCLEOTIDE SEQUENCE [LARGE SCALE GENOMIC DNA]</scope>
</reference>
<keyword evidence="6" id="KW-0547">Nucleotide-binding</keyword>
<dbReference type="Gene3D" id="1.20.5.4130">
    <property type="match status" value="1"/>
</dbReference>
<comment type="caution">
    <text evidence="12">The sequence shown here is derived from an EMBL/GenBank/DDBJ whole genome shotgun (WGS) entry which is preliminary data.</text>
</comment>
<dbReference type="Pfam" id="PF23559">
    <property type="entry name" value="WHD_DRP"/>
    <property type="match status" value="1"/>
</dbReference>
<dbReference type="Gene3D" id="1.10.10.10">
    <property type="entry name" value="Winged helix-like DNA-binding domain superfamily/Winged helix DNA-binding domain"/>
    <property type="match status" value="1"/>
</dbReference>
<dbReference type="InterPro" id="IPR036388">
    <property type="entry name" value="WH-like_DNA-bd_sf"/>
</dbReference>
<keyword evidence="4" id="KW-0433">Leucine-rich repeat</keyword>
<dbReference type="Pfam" id="PF18052">
    <property type="entry name" value="Rx_N"/>
    <property type="match status" value="1"/>
</dbReference>
<protein>
    <submittedName>
        <fullName evidence="12">Late blight resistance protein-like protein R1B-17</fullName>
    </submittedName>
</protein>
<evidence type="ECO:0000256" key="5">
    <source>
        <dbReference type="ARBA" id="ARBA00022737"/>
    </source>
</evidence>
<dbReference type="EMBL" id="JBFOLJ010000005">
    <property type="protein sequence ID" value="KAL2538528.1"/>
    <property type="molecule type" value="Genomic_DNA"/>
</dbReference>
<keyword evidence="3" id="KW-0963">Cytoplasm</keyword>
<accession>A0ABD1VMJ4</accession>
<evidence type="ECO:0000256" key="6">
    <source>
        <dbReference type="ARBA" id="ARBA00022741"/>
    </source>
</evidence>
<evidence type="ECO:0000256" key="3">
    <source>
        <dbReference type="ARBA" id="ARBA00022490"/>
    </source>
</evidence>
<feature type="domain" description="NB-ARC" evidence="9">
    <location>
        <begin position="388"/>
        <end position="557"/>
    </location>
</feature>
<evidence type="ECO:0000259" key="10">
    <source>
        <dbReference type="Pfam" id="PF18052"/>
    </source>
</evidence>
<keyword evidence="5" id="KW-0677">Repeat</keyword>
<proteinExistence type="inferred from homology"/>
<evidence type="ECO:0000256" key="4">
    <source>
        <dbReference type="ARBA" id="ARBA00022614"/>
    </source>
</evidence>
<keyword evidence="8" id="KW-0067">ATP-binding</keyword>
<dbReference type="Gene3D" id="3.40.50.300">
    <property type="entry name" value="P-loop containing nucleotide triphosphate hydrolases"/>
    <property type="match status" value="1"/>
</dbReference>
<organism evidence="12 14">
    <name type="scientific">Forsythia ovata</name>
    <dbReference type="NCBI Taxonomy" id="205694"/>
    <lineage>
        <taxon>Eukaryota</taxon>
        <taxon>Viridiplantae</taxon>
        <taxon>Streptophyta</taxon>
        <taxon>Embryophyta</taxon>
        <taxon>Tracheophyta</taxon>
        <taxon>Spermatophyta</taxon>
        <taxon>Magnoliopsida</taxon>
        <taxon>eudicotyledons</taxon>
        <taxon>Gunneridae</taxon>
        <taxon>Pentapetalae</taxon>
        <taxon>asterids</taxon>
        <taxon>lamiids</taxon>
        <taxon>Lamiales</taxon>
        <taxon>Oleaceae</taxon>
        <taxon>Forsythieae</taxon>
        <taxon>Forsythia</taxon>
    </lineage>
</organism>
<dbReference type="GO" id="GO:0005524">
    <property type="term" value="F:ATP binding"/>
    <property type="evidence" value="ECO:0007669"/>
    <property type="project" value="UniProtKB-KW"/>
</dbReference>
<dbReference type="FunFam" id="3.40.50.300:FF:001091">
    <property type="entry name" value="Probable disease resistance protein At1g61300"/>
    <property type="match status" value="1"/>
</dbReference>
<comment type="similarity">
    <text evidence="2">Belongs to the disease resistance NB-LRR family.</text>
</comment>
<dbReference type="InterPro" id="IPR002182">
    <property type="entry name" value="NB-ARC"/>
</dbReference>
<keyword evidence="14" id="KW-1185">Reference proteome</keyword>
<dbReference type="PRINTS" id="PR00364">
    <property type="entry name" value="DISEASERSIST"/>
</dbReference>
<evidence type="ECO:0000313" key="14">
    <source>
        <dbReference type="Proteomes" id="UP001604277"/>
    </source>
</evidence>
<dbReference type="PANTHER" id="PTHR23155">
    <property type="entry name" value="DISEASE RESISTANCE PROTEIN RP"/>
    <property type="match status" value="1"/>
</dbReference>
<evidence type="ECO:0000256" key="7">
    <source>
        <dbReference type="ARBA" id="ARBA00022821"/>
    </source>
</evidence>
<reference evidence="12" key="2">
    <citation type="submission" date="2024-07" db="EMBL/GenBank/DDBJ databases">
        <title>Two chromosome-level genome assemblies of Korean endemic species Abeliophyllum distichum and Forsythia ovata (Oleaceae).</title>
        <authorList>
            <person name="Mun J.H."/>
        </authorList>
    </citation>
    <scope>NUCLEOTIDE SEQUENCE</scope>
    <source>
        <strain evidence="12">KNKB202402200001</strain>
        <tissue evidence="12">Leaf</tissue>
    </source>
</reference>
<dbReference type="GO" id="GO:0005737">
    <property type="term" value="C:cytoplasm"/>
    <property type="evidence" value="ECO:0007669"/>
    <property type="project" value="UniProtKB-SubCell"/>
</dbReference>
<evidence type="ECO:0000256" key="2">
    <source>
        <dbReference type="ARBA" id="ARBA00008894"/>
    </source>
</evidence>
<dbReference type="SUPFAM" id="SSF52540">
    <property type="entry name" value="P-loop containing nucleoside triphosphate hydrolases"/>
    <property type="match status" value="1"/>
</dbReference>
<evidence type="ECO:0000256" key="1">
    <source>
        <dbReference type="ARBA" id="ARBA00004496"/>
    </source>
</evidence>
<evidence type="ECO:0000259" key="9">
    <source>
        <dbReference type="Pfam" id="PF00931"/>
    </source>
</evidence>
<dbReference type="PANTHER" id="PTHR23155:SF1152">
    <property type="entry name" value="AAA+ ATPASE DOMAIN-CONTAINING PROTEIN"/>
    <property type="match status" value="1"/>
</dbReference>
<comment type="subcellular location">
    <subcellularLocation>
        <location evidence="1">Cytoplasm</location>
    </subcellularLocation>
</comment>
<evidence type="ECO:0000313" key="13">
    <source>
        <dbReference type="EMBL" id="KAL2551331.1"/>
    </source>
</evidence>
<feature type="domain" description="Disease resistance protein winged helix" evidence="11">
    <location>
        <begin position="640"/>
        <end position="709"/>
    </location>
</feature>
<dbReference type="FunFam" id="1.10.10.10:FF:000322">
    <property type="entry name" value="Probable disease resistance protein At1g63360"/>
    <property type="match status" value="1"/>
</dbReference>
<dbReference type="InterPro" id="IPR042197">
    <property type="entry name" value="Apaf_helical"/>
</dbReference>
<dbReference type="Gene3D" id="1.10.8.430">
    <property type="entry name" value="Helical domain of apoptotic protease-activating factors"/>
    <property type="match status" value="1"/>
</dbReference>
<sequence>MALSFENLSRLVRSPNLLIHLQDLKFDGTEKIVSFQWLGPHFLVFLRYATKLCSCYNYEHDRFNELLKSLDDSASDCILYGEIEHYKIFLEIIPTFMQELKEFFTIQNLQQLSDSTPKTNELVASFIGFLVETIGELLNFGTDSSVLVSDQVKFLLKELESLLTFLGDNPTQCSEPEQNNIVTEIKAIANEAGFFLYSFFFTSDLVTATKMDLALSVLLRRIEIVEVKIKDHCVAVSKLPKTDVLSLFIVDSLLDDFNDLMNNKDDLSVTEKDQIRTLHKELMFSRSFLADIDVQQNLEIKECAIQLRDLAYEAEYIISLILVEHSLACHLTLYDFIQKNKLIWTELREIKVKCGIGGLQVAENPTEVSSQDKSVPMADEITVGFKDVTTQIASQLVGGPNSRQIISIVGIGGLGKTTIAKKLFNDSIVRSHFDKLAWCVVSQTYKKRELLMDILSSVSNLNRDKISEMEDEKMADNLYQSLKGLRYLIIMDDIWNEDPLEDLDKLFPDDTQGSRILFTSRLKKVASVTSQVIIEPPPMSQGECWDLLEQRVFKKERCPQELQDIGKQIASNCQGLPLLVVVIASVLSNMEKNISLWLQVATRLSSYISEKADNYISILKLSYNHLPIHLKPCFLYFSAFEEDKEIPVRKLLSLWIAEGFIEKQEQKSLEDVAEEYMLELINRSLLQVAKRRSDNGVKACTLHDLILDMCLRIAEEEKFILPVVEK</sequence>
<dbReference type="AlphaFoldDB" id="A0ABD1VMJ4"/>